<dbReference type="SUPFAM" id="SSF161098">
    <property type="entry name" value="MetI-like"/>
    <property type="match status" value="1"/>
</dbReference>
<dbReference type="PANTHER" id="PTHR43744">
    <property type="entry name" value="ABC TRANSPORTER PERMEASE PROTEIN MG189-RELATED-RELATED"/>
    <property type="match status" value="1"/>
</dbReference>
<protein>
    <submittedName>
        <fullName evidence="10">ABC transporter permease</fullName>
    </submittedName>
</protein>
<dbReference type="Gene3D" id="1.10.3720.10">
    <property type="entry name" value="MetI-like"/>
    <property type="match status" value="1"/>
</dbReference>
<dbReference type="PROSITE" id="PS50928">
    <property type="entry name" value="ABC_TM1"/>
    <property type="match status" value="1"/>
</dbReference>
<evidence type="ECO:0000313" key="10">
    <source>
        <dbReference type="EMBL" id="BAS26270.1"/>
    </source>
</evidence>
<dbReference type="RefSeq" id="WP_082726540.1">
    <property type="nucleotide sequence ID" value="NZ_AP014924.1"/>
</dbReference>
<dbReference type="Proteomes" id="UP000065807">
    <property type="component" value="Chromosome"/>
</dbReference>
<feature type="transmembrane region" description="Helical" evidence="7">
    <location>
        <begin position="128"/>
        <end position="147"/>
    </location>
</feature>
<reference evidence="11" key="1">
    <citation type="submission" date="2015-07" db="EMBL/GenBank/DDBJ databases">
        <title>Complete genome sequence and phylogenetic analysis of Limnochorda pilosa.</title>
        <authorList>
            <person name="Watanabe M."/>
            <person name="Kojima H."/>
            <person name="Fukui M."/>
        </authorList>
    </citation>
    <scope>NUCLEOTIDE SEQUENCE [LARGE SCALE GENOMIC DNA]</scope>
    <source>
        <strain evidence="11">HC45</strain>
    </source>
</reference>
<keyword evidence="3" id="KW-1003">Cell membrane</keyword>
<feature type="transmembrane region" description="Helical" evidence="7">
    <location>
        <begin position="159"/>
        <end position="181"/>
    </location>
</feature>
<keyword evidence="11" id="KW-1185">Reference proteome</keyword>
<dbReference type="Pfam" id="PF00528">
    <property type="entry name" value="BPD_transp_1"/>
    <property type="match status" value="1"/>
</dbReference>
<reference evidence="11" key="2">
    <citation type="journal article" date="2016" name="Int. J. Syst. Evol. Microbiol.">
        <title>Complete genome sequence and cell structure of Limnochorda pilosa, a Gram-negative spore-former within the phylum Firmicutes.</title>
        <authorList>
            <person name="Watanabe M."/>
            <person name="Kojima H."/>
            <person name="Fukui M."/>
        </authorList>
    </citation>
    <scope>NUCLEOTIDE SEQUENCE [LARGE SCALE GENOMIC DNA]</scope>
    <source>
        <strain evidence="11">HC45</strain>
    </source>
</reference>
<evidence type="ECO:0000256" key="4">
    <source>
        <dbReference type="ARBA" id="ARBA00022692"/>
    </source>
</evidence>
<name>A0A0K2SGQ4_LIMPI</name>
<keyword evidence="5 7" id="KW-1133">Transmembrane helix</keyword>
<dbReference type="KEGG" id="lpil:LIP_0413"/>
<evidence type="ECO:0000256" key="7">
    <source>
        <dbReference type="RuleBase" id="RU363032"/>
    </source>
</evidence>
<keyword evidence="2 7" id="KW-0813">Transport</keyword>
<evidence type="ECO:0000313" key="11">
    <source>
        <dbReference type="Proteomes" id="UP000065807"/>
    </source>
</evidence>
<dbReference type="CDD" id="cd06261">
    <property type="entry name" value="TM_PBP2"/>
    <property type="match status" value="1"/>
</dbReference>
<dbReference type="EMBL" id="AP014924">
    <property type="protein sequence ID" value="BAS26270.1"/>
    <property type="molecule type" value="Genomic_DNA"/>
</dbReference>
<gene>
    <name evidence="10" type="ORF">LIP_0413</name>
</gene>
<dbReference type="PANTHER" id="PTHR43744:SF12">
    <property type="entry name" value="ABC TRANSPORTER PERMEASE PROTEIN MG189-RELATED"/>
    <property type="match status" value="1"/>
</dbReference>
<accession>A0A0K2SGQ4</accession>
<keyword evidence="4 7" id="KW-0812">Transmembrane</keyword>
<dbReference type="OrthoDB" id="187395at2"/>
<comment type="subcellular location">
    <subcellularLocation>
        <location evidence="1 7">Cell membrane</location>
        <topology evidence="1 7">Multi-pass membrane protein</topology>
    </subcellularLocation>
</comment>
<evidence type="ECO:0000256" key="1">
    <source>
        <dbReference type="ARBA" id="ARBA00004651"/>
    </source>
</evidence>
<evidence type="ECO:0000256" key="6">
    <source>
        <dbReference type="ARBA" id="ARBA00023136"/>
    </source>
</evidence>
<organism evidence="10 11">
    <name type="scientific">Limnochorda pilosa</name>
    <dbReference type="NCBI Taxonomy" id="1555112"/>
    <lineage>
        <taxon>Bacteria</taxon>
        <taxon>Bacillati</taxon>
        <taxon>Bacillota</taxon>
        <taxon>Limnochordia</taxon>
        <taxon>Limnochordales</taxon>
        <taxon>Limnochordaceae</taxon>
        <taxon>Limnochorda</taxon>
    </lineage>
</organism>
<dbReference type="STRING" id="1555112.LIP_0413"/>
<proteinExistence type="inferred from homology"/>
<keyword evidence="6 7" id="KW-0472">Membrane</keyword>
<dbReference type="InterPro" id="IPR000515">
    <property type="entry name" value="MetI-like"/>
</dbReference>
<sequence length="296" mass="32318">MGVVVPAGQHRRPTGGAGLRRGETSPLAKVLLYGVLVLFTLATVFPLLWLVINSFKTTQAFQMDRLGLPERWVVENYVHAWSIGEFETLILNSVVYTFVSTLAAILLSAAAGFAFAKLRSRWTPLLHGSFVIGILLTIQSIMVPLFLAANMVHLYNSRVGVLLVYTGISLPIGIYLFTAYIRSIPDAIVESARVDGASYLTIFHRIVFPMTRPVAATLAIINIATIWNEFMLINILVSDDALKSLPVGILRFSGALSSDYGKQFAALVIGMLPMVLFYLVFRKQIAKGVSAGAVKG</sequence>
<feature type="region of interest" description="Disordered" evidence="8">
    <location>
        <begin position="1"/>
        <end position="21"/>
    </location>
</feature>
<evidence type="ECO:0000256" key="2">
    <source>
        <dbReference type="ARBA" id="ARBA00022448"/>
    </source>
</evidence>
<dbReference type="GO" id="GO:0055085">
    <property type="term" value="P:transmembrane transport"/>
    <property type="evidence" value="ECO:0007669"/>
    <property type="project" value="InterPro"/>
</dbReference>
<feature type="transmembrane region" description="Helical" evidence="7">
    <location>
        <begin position="94"/>
        <end position="116"/>
    </location>
</feature>
<evidence type="ECO:0000256" key="5">
    <source>
        <dbReference type="ARBA" id="ARBA00022989"/>
    </source>
</evidence>
<dbReference type="AlphaFoldDB" id="A0A0K2SGQ4"/>
<feature type="transmembrane region" description="Helical" evidence="7">
    <location>
        <begin position="214"/>
        <end position="237"/>
    </location>
</feature>
<dbReference type="GO" id="GO:0005886">
    <property type="term" value="C:plasma membrane"/>
    <property type="evidence" value="ECO:0007669"/>
    <property type="project" value="UniProtKB-SubCell"/>
</dbReference>
<feature type="transmembrane region" description="Helical" evidence="7">
    <location>
        <begin position="30"/>
        <end position="52"/>
    </location>
</feature>
<dbReference type="InterPro" id="IPR035906">
    <property type="entry name" value="MetI-like_sf"/>
</dbReference>
<feature type="transmembrane region" description="Helical" evidence="7">
    <location>
        <begin position="264"/>
        <end position="281"/>
    </location>
</feature>
<evidence type="ECO:0000256" key="8">
    <source>
        <dbReference type="SAM" id="MobiDB-lite"/>
    </source>
</evidence>
<evidence type="ECO:0000256" key="3">
    <source>
        <dbReference type="ARBA" id="ARBA00022475"/>
    </source>
</evidence>
<evidence type="ECO:0000259" key="9">
    <source>
        <dbReference type="PROSITE" id="PS50928"/>
    </source>
</evidence>
<feature type="domain" description="ABC transmembrane type-1" evidence="9">
    <location>
        <begin position="90"/>
        <end position="281"/>
    </location>
</feature>
<comment type="similarity">
    <text evidence="7">Belongs to the binding-protein-dependent transport system permease family.</text>
</comment>